<dbReference type="RefSeq" id="WP_344660011.1">
    <property type="nucleotide sequence ID" value="NZ_BAAAQM010000036.1"/>
</dbReference>
<organism evidence="2 3">
    <name type="scientific">Catenulispora subtropica</name>
    <dbReference type="NCBI Taxonomy" id="450798"/>
    <lineage>
        <taxon>Bacteria</taxon>
        <taxon>Bacillati</taxon>
        <taxon>Actinomycetota</taxon>
        <taxon>Actinomycetes</taxon>
        <taxon>Catenulisporales</taxon>
        <taxon>Catenulisporaceae</taxon>
        <taxon>Catenulispora</taxon>
    </lineage>
</organism>
<name>A0ABN2SF70_9ACTN</name>
<dbReference type="CDD" id="cd00448">
    <property type="entry name" value="YjgF_YER057c_UK114_family"/>
    <property type="match status" value="1"/>
</dbReference>
<dbReference type="InterPro" id="IPR035959">
    <property type="entry name" value="RutC-like_sf"/>
</dbReference>
<evidence type="ECO:0000313" key="2">
    <source>
        <dbReference type="EMBL" id="GAA1985570.1"/>
    </source>
</evidence>
<evidence type="ECO:0000256" key="1">
    <source>
        <dbReference type="ARBA" id="ARBA00010552"/>
    </source>
</evidence>
<dbReference type="Gene3D" id="3.30.1330.40">
    <property type="entry name" value="RutC-like"/>
    <property type="match status" value="1"/>
</dbReference>
<dbReference type="EMBL" id="BAAAQM010000036">
    <property type="protein sequence ID" value="GAA1985570.1"/>
    <property type="molecule type" value="Genomic_DNA"/>
</dbReference>
<dbReference type="SUPFAM" id="SSF55298">
    <property type="entry name" value="YjgF-like"/>
    <property type="match status" value="1"/>
</dbReference>
<comment type="similarity">
    <text evidence="1">Belongs to the RutC family.</text>
</comment>
<proteinExistence type="inferred from homology"/>
<keyword evidence="3" id="KW-1185">Reference proteome</keyword>
<dbReference type="Pfam" id="PF01042">
    <property type="entry name" value="Ribonuc_L-PSP"/>
    <property type="match status" value="1"/>
</dbReference>
<protein>
    <submittedName>
        <fullName evidence="2">RidA family protein</fullName>
    </submittedName>
</protein>
<dbReference type="InterPro" id="IPR006175">
    <property type="entry name" value="YjgF/YER057c/UK114"/>
</dbReference>
<accession>A0ABN2SF70</accession>
<gene>
    <name evidence="2" type="ORF">GCM10009838_54900</name>
</gene>
<dbReference type="Proteomes" id="UP001499854">
    <property type="component" value="Unassembled WGS sequence"/>
</dbReference>
<sequence>MSTFTLDNPAGVPSSPFKAFSNVAVIPLGERTLLMLAGQVAWGDDHQIVGGDDMRAQSRRVMELIGKVLEAHGATFADVVNLRTFLTDISRIREYGEIRAEYFKDAAPPTSTTVEVSRLFLPEALIEVEATAII</sequence>
<reference evidence="2 3" key="1">
    <citation type="journal article" date="2019" name="Int. J. Syst. Evol. Microbiol.">
        <title>The Global Catalogue of Microorganisms (GCM) 10K type strain sequencing project: providing services to taxonomists for standard genome sequencing and annotation.</title>
        <authorList>
            <consortium name="The Broad Institute Genomics Platform"/>
            <consortium name="The Broad Institute Genome Sequencing Center for Infectious Disease"/>
            <person name="Wu L."/>
            <person name="Ma J."/>
        </authorList>
    </citation>
    <scope>NUCLEOTIDE SEQUENCE [LARGE SCALE GENOMIC DNA]</scope>
    <source>
        <strain evidence="2 3">JCM 16013</strain>
    </source>
</reference>
<dbReference type="PANTHER" id="PTHR11803:SF58">
    <property type="entry name" value="PROTEIN HMF1-RELATED"/>
    <property type="match status" value="1"/>
</dbReference>
<evidence type="ECO:0000313" key="3">
    <source>
        <dbReference type="Proteomes" id="UP001499854"/>
    </source>
</evidence>
<dbReference type="PANTHER" id="PTHR11803">
    <property type="entry name" value="2-IMINOBUTANOATE/2-IMINOPROPANOATE DEAMINASE RIDA"/>
    <property type="match status" value="1"/>
</dbReference>
<comment type="caution">
    <text evidence="2">The sequence shown here is derived from an EMBL/GenBank/DDBJ whole genome shotgun (WGS) entry which is preliminary data.</text>
</comment>